<dbReference type="Proteomes" id="UP000663824">
    <property type="component" value="Unassembled WGS sequence"/>
</dbReference>
<name>A0A816SH37_9BILA</name>
<protein>
    <submittedName>
        <fullName evidence="1">Uncharacterized protein</fullName>
    </submittedName>
</protein>
<dbReference type="AlphaFoldDB" id="A0A816SH37"/>
<sequence length="648" mass="75836">RSIIENGIEAVNEYHHFSDGFIRPGACDETQRFSIIGWQTPVNYLITNENHDEGDIVMRILSVLVDYHNNLLELIENELDKNQNAIMGPLKILIKKLTSKTVSILQVANDNTGVINLNEKDCLWIEQLCQASFIDNEEQYFITSNSRLMFNFVYIQSQIIRTSLLFCRINYRHIMQKYQWHTSRKATTTDNERLDLDEKYLVRLSDEQLENEWNYLKDILLDKLYHTHKLLRQIALTLKTHQNDFSSNYLFEFVRMTDKDNDILQRLEQYEIIDFQLCYIDHVIEIYGKSVCGFQHLFTDIPPLLRVGIDSQLNHELIKNLNENIVNIDYHNDVDKIQITIQTITEFLNDLKTIEDTLLQQSAQSLIETCEILAILTIDNPIRSWIPHNIKCENYVDLYIHLIRTRSKLQEQKFNIEEQKMKLWDENLNSDEQQDKQGTNVNKENQLDILHQYLLYSNDFVPSTDIQLTSLKSESPIQFRVIDQNLPVTVSIENGEERKSIQFNCSLSITMERLCAIACQIFCVNEAYYRLAMNDDTEPGDDISLEEIDKNMTEVQFKMISTASLHCSIMYSNQNVSLPCHHDTPIEIIVKETLQKLHMSKDDMNLYELITLDDDRTQIGFDLSVNDIKELLSIDSTTISLELKEKDE</sequence>
<gene>
    <name evidence="1" type="ORF">MBJ925_LOCUS19436</name>
</gene>
<accession>A0A816SH37</accession>
<evidence type="ECO:0000313" key="1">
    <source>
        <dbReference type="EMBL" id="CAF2085378.1"/>
    </source>
</evidence>
<evidence type="ECO:0000313" key="2">
    <source>
        <dbReference type="Proteomes" id="UP000663824"/>
    </source>
</evidence>
<comment type="caution">
    <text evidence="1">The sequence shown here is derived from an EMBL/GenBank/DDBJ whole genome shotgun (WGS) entry which is preliminary data.</text>
</comment>
<feature type="non-terminal residue" evidence="1">
    <location>
        <position position="648"/>
    </location>
</feature>
<reference evidence="1" key="1">
    <citation type="submission" date="2021-02" db="EMBL/GenBank/DDBJ databases">
        <authorList>
            <person name="Nowell W R."/>
        </authorList>
    </citation>
    <scope>NUCLEOTIDE SEQUENCE</scope>
</reference>
<proteinExistence type="predicted"/>
<dbReference type="EMBL" id="CAJNRE010009781">
    <property type="protein sequence ID" value="CAF2085378.1"/>
    <property type="molecule type" value="Genomic_DNA"/>
</dbReference>
<organism evidence="1 2">
    <name type="scientific">Rotaria magnacalcarata</name>
    <dbReference type="NCBI Taxonomy" id="392030"/>
    <lineage>
        <taxon>Eukaryota</taxon>
        <taxon>Metazoa</taxon>
        <taxon>Spiralia</taxon>
        <taxon>Gnathifera</taxon>
        <taxon>Rotifera</taxon>
        <taxon>Eurotatoria</taxon>
        <taxon>Bdelloidea</taxon>
        <taxon>Philodinida</taxon>
        <taxon>Philodinidae</taxon>
        <taxon>Rotaria</taxon>
    </lineage>
</organism>